<evidence type="ECO:0000313" key="2">
    <source>
        <dbReference type="EMBL" id="GKV39870.1"/>
    </source>
</evidence>
<name>A0AAV5LRT7_9ROSI</name>
<organism evidence="2 3">
    <name type="scientific">Rubroshorea leprosula</name>
    <dbReference type="NCBI Taxonomy" id="152421"/>
    <lineage>
        <taxon>Eukaryota</taxon>
        <taxon>Viridiplantae</taxon>
        <taxon>Streptophyta</taxon>
        <taxon>Embryophyta</taxon>
        <taxon>Tracheophyta</taxon>
        <taxon>Spermatophyta</taxon>
        <taxon>Magnoliopsida</taxon>
        <taxon>eudicotyledons</taxon>
        <taxon>Gunneridae</taxon>
        <taxon>Pentapetalae</taxon>
        <taxon>rosids</taxon>
        <taxon>malvids</taxon>
        <taxon>Malvales</taxon>
        <taxon>Dipterocarpaceae</taxon>
        <taxon>Rubroshorea</taxon>
    </lineage>
</organism>
<feature type="domain" description="DUF7795" evidence="1">
    <location>
        <begin position="1"/>
        <end position="91"/>
    </location>
</feature>
<sequence length="189" mass="21317">MGFHQGLEFLRRPPINKTSKLIGSIIEANESKMFASYLEAGCMNSHDVVQNTSKLHTCLLGLHDHLIKAKSILNGIKCRLEDANDALQTANKCSSAFLDNADKLDQLKEINSEEDVPSSHLEEPQMTDYAALIAMIYSMVKQDYVMQEKIVTSLSLKSSQGELECYCLMWSLRPFINDQIMRQAWSLVT</sequence>
<gene>
    <name evidence="2" type="ORF">SLEP1_g47573</name>
</gene>
<dbReference type="PANTHER" id="PTHR35305:SF2">
    <property type="entry name" value="FAD-BINDING PROTEIN"/>
    <property type="match status" value="1"/>
</dbReference>
<accession>A0AAV5LRT7</accession>
<protein>
    <recommendedName>
        <fullName evidence="1">DUF7795 domain-containing protein</fullName>
    </recommendedName>
</protein>
<dbReference type="EMBL" id="BPVZ01000137">
    <property type="protein sequence ID" value="GKV39870.1"/>
    <property type="molecule type" value="Genomic_DNA"/>
</dbReference>
<comment type="caution">
    <text evidence="2">The sequence shown here is derived from an EMBL/GenBank/DDBJ whole genome shotgun (WGS) entry which is preliminary data.</text>
</comment>
<dbReference type="Proteomes" id="UP001054252">
    <property type="component" value="Unassembled WGS sequence"/>
</dbReference>
<dbReference type="Pfam" id="PF25071">
    <property type="entry name" value="DUF7795"/>
    <property type="match status" value="1"/>
</dbReference>
<dbReference type="InterPro" id="IPR056697">
    <property type="entry name" value="DUF7795"/>
</dbReference>
<reference evidence="2 3" key="1">
    <citation type="journal article" date="2021" name="Commun. Biol.">
        <title>The genome of Shorea leprosula (Dipterocarpaceae) highlights the ecological relevance of drought in aseasonal tropical rainforests.</title>
        <authorList>
            <person name="Ng K.K.S."/>
            <person name="Kobayashi M.J."/>
            <person name="Fawcett J.A."/>
            <person name="Hatakeyama M."/>
            <person name="Paape T."/>
            <person name="Ng C.H."/>
            <person name="Ang C.C."/>
            <person name="Tnah L.H."/>
            <person name="Lee C.T."/>
            <person name="Nishiyama T."/>
            <person name="Sese J."/>
            <person name="O'Brien M.J."/>
            <person name="Copetti D."/>
            <person name="Mohd Noor M.I."/>
            <person name="Ong R.C."/>
            <person name="Putra M."/>
            <person name="Sireger I.Z."/>
            <person name="Indrioko S."/>
            <person name="Kosugi Y."/>
            <person name="Izuno A."/>
            <person name="Isagi Y."/>
            <person name="Lee S.L."/>
            <person name="Shimizu K.K."/>
        </authorList>
    </citation>
    <scope>NUCLEOTIDE SEQUENCE [LARGE SCALE GENOMIC DNA]</scope>
    <source>
        <strain evidence="2">214</strain>
    </source>
</reference>
<evidence type="ECO:0000259" key="1">
    <source>
        <dbReference type="Pfam" id="PF25071"/>
    </source>
</evidence>
<dbReference type="AlphaFoldDB" id="A0AAV5LRT7"/>
<evidence type="ECO:0000313" key="3">
    <source>
        <dbReference type="Proteomes" id="UP001054252"/>
    </source>
</evidence>
<dbReference type="PANTHER" id="PTHR35305">
    <property type="entry name" value="FAD-BINDING PROTEIN"/>
    <property type="match status" value="1"/>
</dbReference>
<proteinExistence type="predicted"/>
<keyword evidence="3" id="KW-1185">Reference proteome</keyword>